<dbReference type="Pfam" id="PF08016">
    <property type="entry name" value="PKD_channel"/>
    <property type="match status" value="1"/>
</dbReference>
<feature type="transmembrane region" description="Helical" evidence="16">
    <location>
        <begin position="236"/>
        <end position="262"/>
    </location>
</feature>
<evidence type="ECO:0000256" key="16">
    <source>
        <dbReference type="SAM" id="Phobius"/>
    </source>
</evidence>
<keyword evidence="5" id="KW-1003">Cell membrane</keyword>
<evidence type="ECO:0000313" key="19">
    <source>
        <dbReference type="EMBL" id="KAJ8972185.1"/>
    </source>
</evidence>
<evidence type="ECO:0000259" key="18">
    <source>
        <dbReference type="Pfam" id="PF20519"/>
    </source>
</evidence>
<proteinExistence type="inferred from homology"/>
<gene>
    <name evidence="19" type="ORF">NQ314_000315</name>
</gene>
<dbReference type="EMBL" id="JANEYF010000115">
    <property type="protein sequence ID" value="KAJ8972185.1"/>
    <property type="molecule type" value="Genomic_DNA"/>
</dbReference>
<keyword evidence="4" id="KW-0813">Transport</keyword>
<evidence type="ECO:0000256" key="13">
    <source>
        <dbReference type="ARBA" id="ARBA00023273"/>
    </source>
</evidence>
<feature type="transmembrane region" description="Helical" evidence="16">
    <location>
        <begin position="196"/>
        <end position="215"/>
    </location>
</feature>
<dbReference type="GO" id="GO:0005886">
    <property type="term" value="C:plasma membrane"/>
    <property type="evidence" value="ECO:0007669"/>
    <property type="project" value="UniProtKB-SubCell"/>
</dbReference>
<evidence type="ECO:0000256" key="8">
    <source>
        <dbReference type="ARBA" id="ARBA00023054"/>
    </source>
</evidence>
<evidence type="ECO:0000313" key="20">
    <source>
        <dbReference type="Proteomes" id="UP001162156"/>
    </source>
</evidence>
<evidence type="ECO:0000256" key="10">
    <source>
        <dbReference type="ARBA" id="ARBA00023136"/>
    </source>
</evidence>
<dbReference type="PANTHER" id="PTHR10877">
    <property type="entry name" value="POLYCYSTIN FAMILY MEMBER"/>
    <property type="match status" value="1"/>
</dbReference>
<keyword evidence="9" id="KW-0406">Ion transport</keyword>
<reference evidence="19" key="1">
    <citation type="journal article" date="2023" name="Insect Mol. Biol.">
        <title>Genome sequencing provides insights into the evolution of gene families encoding plant cell wall-degrading enzymes in longhorned beetles.</title>
        <authorList>
            <person name="Shin N.R."/>
            <person name="Okamura Y."/>
            <person name="Kirsch R."/>
            <person name="Pauchet Y."/>
        </authorList>
    </citation>
    <scope>NUCLEOTIDE SEQUENCE</scope>
    <source>
        <strain evidence="19">RBIC_L_NR</strain>
    </source>
</reference>
<keyword evidence="12" id="KW-0325">Glycoprotein</keyword>
<evidence type="ECO:0000259" key="17">
    <source>
        <dbReference type="Pfam" id="PF08016"/>
    </source>
</evidence>
<keyword evidence="20" id="KW-1185">Reference proteome</keyword>
<evidence type="ECO:0000256" key="2">
    <source>
        <dbReference type="ARBA" id="ARBA00004651"/>
    </source>
</evidence>
<keyword evidence="10 16" id="KW-0472">Membrane</keyword>
<keyword evidence="11" id="KW-1015">Disulfide bond</keyword>
<comment type="caution">
    <text evidence="19">The sequence shown here is derived from an EMBL/GenBank/DDBJ whole genome shotgun (WGS) entry which is preliminary data.</text>
</comment>
<evidence type="ECO:0000256" key="3">
    <source>
        <dbReference type="ARBA" id="ARBA00007200"/>
    </source>
</evidence>
<dbReference type="Proteomes" id="UP001162156">
    <property type="component" value="Unassembled WGS sequence"/>
</dbReference>
<feature type="domain" description="Polycystin" evidence="18">
    <location>
        <begin position="80"/>
        <end position="162"/>
    </location>
</feature>
<dbReference type="GO" id="GO:0005262">
    <property type="term" value="F:calcium channel activity"/>
    <property type="evidence" value="ECO:0007669"/>
    <property type="project" value="TreeGrafter"/>
</dbReference>
<dbReference type="PANTHER" id="PTHR10877:SF183">
    <property type="entry name" value="AT14535P-RELATED"/>
    <property type="match status" value="1"/>
</dbReference>
<feature type="region of interest" description="Disordered" evidence="15">
    <location>
        <begin position="1"/>
        <end position="22"/>
    </location>
</feature>
<evidence type="ECO:0000256" key="5">
    <source>
        <dbReference type="ARBA" id="ARBA00022475"/>
    </source>
</evidence>
<keyword evidence="7 16" id="KW-1133">Transmembrane helix</keyword>
<accession>A0AAV8ZXQ3</accession>
<dbReference type="InterPro" id="IPR046791">
    <property type="entry name" value="Polycystin_dom"/>
</dbReference>
<feature type="transmembrane region" description="Helical" evidence="16">
    <location>
        <begin position="307"/>
        <end position="325"/>
    </location>
</feature>
<dbReference type="AlphaFoldDB" id="A0AAV8ZXQ3"/>
<protein>
    <submittedName>
        <fullName evidence="19">Uncharacterized protein</fullName>
    </submittedName>
</protein>
<evidence type="ECO:0000256" key="9">
    <source>
        <dbReference type="ARBA" id="ARBA00023065"/>
    </source>
</evidence>
<evidence type="ECO:0000256" key="1">
    <source>
        <dbReference type="ARBA" id="ARBA00004138"/>
    </source>
</evidence>
<evidence type="ECO:0000256" key="6">
    <source>
        <dbReference type="ARBA" id="ARBA00022692"/>
    </source>
</evidence>
<dbReference type="FunFam" id="1.10.287.70:FF:000055">
    <property type="entry name" value="Polycystic kidney disease 2-like 1"/>
    <property type="match status" value="1"/>
</dbReference>
<evidence type="ECO:0000256" key="11">
    <source>
        <dbReference type="ARBA" id="ARBA00023157"/>
    </source>
</evidence>
<comment type="similarity">
    <text evidence="3">Belongs to the polycystin family.</text>
</comment>
<evidence type="ECO:0000256" key="7">
    <source>
        <dbReference type="ARBA" id="ARBA00022989"/>
    </source>
</evidence>
<organism evidence="19 20">
    <name type="scientific">Rhamnusium bicolor</name>
    <dbReference type="NCBI Taxonomy" id="1586634"/>
    <lineage>
        <taxon>Eukaryota</taxon>
        <taxon>Metazoa</taxon>
        <taxon>Ecdysozoa</taxon>
        <taxon>Arthropoda</taxon>
        <taxon>Hexapoda</taxon>
        <taxon>Insecta</taxon>
        <taxon>Pterygota</taxon>
        <taxon>Neoptera</taxon>
        <taxon>Endopterygota</taxon>
        <taxon>Coleoptera</taxon>
        <taxon>Polyphaga</taxon>
        <taxon>Cucujiformia</taxon>
        <taxon>Chrysomeloidea</taxon>
        <taxon>Cerambycidae</taxon>
        <taxon>Lepturinae</taxon>
        <taxon>Rhagiini</taxon>
        <taxon>Rhamnusium</taxon>
    </lineage>
</organism>
<dbReference type="Gene3D" id="1.10.287.70">
    <property type="match status" value="1"/>
</dbReference>
<keyword evidence="13" id="KW-0966">Cell projection</keyword>
<evidence type="ECO:0000256" key="15">
    <source>
        <dbReference type="SAM" id="MobiDB-lite"/>
    </source>
</evidence>
<evidence type="ECO:0000256" key="4">
    <source>
        <dbReference type="ARBA" id="ARBA00022448"/>
    </source>
</evidence>
<keyword evidence="14" id="KW-0407">Ion channel</keyword>
<comment type="subcellular location">
    <subcellularLocation>
        <location evidence="2">Cell membrane</location>
        <topology evidence="2">Multi-pass membrane protein</topology>
    </subcellularLocation>
    <subcellularLocation>
        <location evidence="1">Cell projection</location>
        <location evidence="1">Cilium</location>
    </subcellularLocation>
</comment>
<feature type="transmembrane region" description="Helical" evidence="16">
    <location>
        <begin position="60"/>
        <end position="81"/>
    </location>
</feature>
<keyword evidence="8" id="KW-0175">Coiled coil</keyword>
<name>A0AAV8ZXQ3_9CUCU</name>
<evidence type="ECO:0000256" key="12">
    <source>
        <dbReference type="ARBA" id="ARBA00023180"/>
    </source>
</evidence>
<dbReference type="Pfam" id="PF20519">
    <property type="entry name" value="Polycystin_dom"/>
    <property type="match status" value="1"/>
</dbReference>
<evidence type="ECO:0000256" key="14">
    <source>
        <dbReference type="ARBA" id="ARBA00023303"/>
    </source>
</evidence>
<dbReference type="GO" id="GO:0005929">
    <property type="term" value="C:cilium"/>
    <property type="evidence" value="ECO:0007669"/>
    <property type="project" value="UniProtKB-SubCell"/>
</dbReference>
<keyword evidence="6 16" id="KW-0812">Transmembrane</keyword>
<sequence>MEGTKDKKNQKNEARSAESSKRNIAENYYNEDDKKARKVYWITRAIAEDYGREEILRTTLNGAIVYAIFVVIVTIYAMQYVENHLIGSFFWESTYGDENHLPEIDDNAMNILYENKVLGVPRIRQVKVTNDSCVIHTYFRRLFLTCFGVYSDSAEDKTSFGPKIGTPLILEFPTSGGVIPSSTFNSVRLIQFDEPYAWFILVCEYVMYVFVLFYLAEELREIMYFKLLYFTKFWTYVDWTIIICAMDILGFSIMFFIIFFAFSELGYLLFGSQVENFSSFGIAMFTLLRTILGDFDYNEIEQASRILAPIYFLSYIFLNMFLAIINDTYADVKTEIAIAPDEMQMTEYLERGFRNFLQKWGCGGGTKAEKKRELNLTIRQIREALKKCGFSDLEIEMFFARYNIDPLAEVGEYDAEKLLAELEAILSEDEDRKGYVHISDFVKQQERLQQIDKTIGKLAEQVKTLLLKLEKMDNVKKVKKG</sequence>
<dbReference type="GO" id="GO:0050982">
    <property type="term" value="P:detection of mechanical stimulus"/>
    <property type="evidence" value="ECO:0007669"/>
    <property type="project" value="TreeGrafter"/>
</dbReference>
<dbReference type="InterPro" id="IPR051223">
    <property type="entry name" value="Polycystin"/>
</dbReference>
<feature type="domain" description="Polycystin cation channel PKD1/PKD2" evidence="17">
    <location>
        <begin position="240"/>
        <end position="332"/>
    </location>
</feature>
<dbReference type="InterPro" id="IPR013122">
    <property type="entry name" value="PKD1_2_channel"/>
</dbReference>